<dbReference type="PROSITE" id="PS50294">
    <property type="entry name" value="WD_REPEATS_REGION"/>
    <property type="match status" value="1"/>
</dbReference>
<dbReference type="PROSITE" id="PS50082">
    <property type="entry name" value="WD_REPEATS_2"/>
    <property type="match status" value="2"/>
</dbReference>
<dbReference type="InterPro" id="IPR001680">
    <property type="entry name" value="WD40_rpt"/>
</dbReference>
<dbReference type="AlphaFoldDB" id="A0A6I9NCE5"/>
<dbReference type="InterPro" id="IPR052652">
    <property type="entry name" value="Telomerase_Complex_Comp"/>
</dbReference>
<keyword evidence="2" id="KW-0677">Repeat</keyword>
<evidence type="ECO:0000256" key="4">
    <source>
        <dbReference type="SAM" id="SignalP"/>
    </source>
</evidence>
<dbReference type="PROSITE" id="PS00678">
    <property type="entry name" value="WD_REPEATS_1"/>
    <property type="match status" value="2"/>
</dbReference>
<evidence type="ECO:0000256" key="2">
    <source>
        <dbReference type="ARBA" id="ARBA00022737"/>
    </source>
</evidence>
<dbReference type="PANTHER" id="PTHR44791:SF1">
    <property type="entry name" value="TELOMERASE PROTEIN COMPONENT 1"/>
    <property type="match status" value="1"/>
</dbReference>
<dbReference type="GeneID" id="104950563"/>
<dbReference type="PRINTS" id="PR00320">
    <property type="entry name" value="GPROTEINBRPT"/>
</dbReference>
<dbReference type="InterPro" id="IPR056829">
    <property type="entry name" value="Beta-prop_TEP1_2nd"/>
</dbReference>
<evidence type="ECO:0000259" key="5">
    <source>
        <dbReference type="Pfam" id="PF25047"/>
    </source>
</evidence>
<dbReference type="GO" id="GO:0070034">
    <property type="term" value="F:telomerase RNA binding"/>
    <property type="evidence" value="ECO:0007669"/>
    <property type="project" value="TreeGrafter"/>
</dbReference>
<keyword evidence="1 3" id="KW-0853">WD repeat</keyword>
<dbReference type="OrthoDB" id="427368at2759"/>
<dbReference type="Proteomes" id="UP000504611">
    <property type="component" value="Unplaced"/>
</dbReference>
<dbReference type="InterPro" id="IPR019775">
    <property type="entry name" value="WD40_repeat_CS"/>
</dbReference>
<evidence type="ECO:0000313" key="6">
    <source>
        <dbReference type="Proteomes" id="UP000504611"/>
    </source>
</evidence>
<dbReference type="Pfam" id="PF25047">
    <property type="entry name" value="Beta-prop_TEP1_2nd"/>
    <property type="match status" value="1"/>
</dbReference>
<dbReference type="GO" id="GO:0000722">
    <property type="term" value="P:telomere maintenance via recombination"/>
    <property type="evidence" value="ECO:0007669"/>
    <property type="project" value="TreeGrafter"/>
</dbReference>
<reference evidence="7" key="1">
    <citation type="submission" date="2025-08" db="UniProtKB">
        <authorList>
            <consortium name="RefSeq"/>
        </authorList>
    </citation>
    <scope>IDENTIFICATION</scope>
    <source>
        <tissue evidence="7">Muscle</tissue>
    </source>
</reference>
<dbReference type="GO" id="GO:0003720">
    <property type="term" value="F:telomerase activity"/>
    <property type="evidence" value="ECO:0007669"/>
    <property type="project" value="TreeGrafter"/>
</dbReference>
<evidence type="ECO:0000256" key="1">
    <source>
        <dbReference type="ARBA" id="ARBA00022574"/>
    </source>
</evidence>
<protein>
    <submittedName>
        <fullName evidence="7">Telomerase protein component 1-like</fullName>
    </submittedName>
</protein>
<keyword evidence="4" id="KW-0732">Signal</keyword>
<dbReference type="SUPFAM" id="SSF50978">
    <property type="entry name" value="WD40 repeat-like"/>
    <property type="match status" value="1"/>
</dbReference>
<feature type="signal peptide" evidence="4">
    <location>
        <begin position="1"/>
        <end position="26"/>
    </location>
</feature>
<name>A0A6I9NCE5_9TELE</name>
<feature type="chain" id="PRO_5027021045" evidence="4">
    <location>
        <begin position="27"/>
        <end position="257"/>
    </location>
</feature>
<organism evidence="6 7">
    <name type="scientific">Notothenia coriiceps</name>
    <name type="common">black rockcod</name>
    <dbReference type="NCBI Taxonomy" id="8208"/>
    <lineage>
        <taxon>Eukaryota</taxon>
        <taxon>Metazoa</taxon>
        <taxon>Chordata</taxon>
        <taxon>Craniata</taxon>
        <taxon>Vertebrata</taxon>
        <taxon>Euteleostomi</taxon>
        <taxon>Actinopterygii</taxon>
        <taxon>Neopterygii</taxon>
        <taxon>Teleostei</taxon>
        <taxon>Neoteleostei</taxon>
        <taxon>Acanthomorphata</taxon>
        <taxon>Eupercaria</taxon>
        <taxon>Perciformes</taxon>
        <taxon>Notothenioidei</taxon>
        <taxon>Nototheniidae</taxon>
        <taxon>Notothenia</taxon>
    </lineage>
</organism>
<evidence type="ECO:0000313" key="7">
    <source>
        <dbReference type="RefSeq" id="XP_010775404.1"/>
    </source>
</evidence>
<dbReference type="GO" id="GO:0005697">
    <property type="term" value="C:telomerase holoenzyme complex"/>
    <property type="evidence" value="ECO:0007669"/>
    <property type="project" value="TreeGrafter"/>
</dbReference>
<feature type="domain" description="TEP-1 second beta-propeller" evidence="5">
    <location>
        <begin position="30"/>
        <end position="248"/>
    </location>
</feature>
<gene>
    <name evidence="7" type="primary">LOC104950563</name>
</gene>
<sequence>MLGERIWDSGSLDVSVLCLLWVVLDSEQTQPELLLSGGSDKRVRVWKRKLTEEGLLEGLEMVSMFGVTGGILAFTQNSTSLATASESFPIALWKLSNLTFDWSDFEPYEVLRGHIGGVTCLAFSPDGGQLLSGGKDQALMVWDVSSSPAVLSKSLPHSHKDWITGCVWTPDCVISTSNDGRLCLWDLQAGQCLREISWKNPLTSVCCLGRYVMAGCSEGALHVWNWETSTEICHIAAHKQHIHHCSLLPNTGEAAGK</sequence>
<dbReference type="Gene3D" id="2.130.10.10">
    <property type="entry name" value="YVTN repeat-like/Quinoprotein amine dehydrogenase"/>
    <property type="match status" value="2"/>
</dbReference>
<dbReference type="PANTHER" id="PTHR44791">
    <property type="entry name" value="TELOMERASE PROTEIN COMPONENT 1 TEP1"/>
    <property type="match status" value="1"/>
</dbReference>
<dbReference type="InterPro" id="IPR015943">
    <property type="entry name" value="WD40/YVTN_repeat-like_dom_sf"/>
</dbReference>
<proteinExistence type="predicted"/>
<feature type="repeat" description="WD" evidence="3">
    <location>
        <begin position="156"/>
        <end position="195"/>
    </location>
</feature>
<dbReference type="InterPro" id="IPR036322">
    <property type="entry name" value="WD40_repeat_dom_sf"/>
</dbReference>
<accession>A0A6I9NCE5</accession>
<dbReference type="KEGG" id="ncc:104950563"/>
<dbReference type="RefSeq" id="XP_010775404.1">
    <property type="nucleotide sequence ID" value="XM_010777102.1"/>
</dbReference>
<dbReference type="SMART" id="SM00320">
    <property type="entry name" value="WD40"/>
    <property type="match status" value="4"/>
</dbReference>
<keyword evidence="6" id="KW-1185">Reference proteome</keyword>
<feature type="repeat" description="WD" evidence="3">
    <location>
        <begin position="111"/>
        <end position="152"/>
    </location>
</feature>
<evidence type="ECO:0000256" key="3">
    <source>
        <dbReference type="PROSITE-ProRule" id="PRU00221"/>
    </source>
</evidence>
<dbReference type="InterPro" id="IPR020472">
    <property type="entry name" value="WD40_PAC1"/>
</dbReference>